<dbReference type="GO" id="GO:0031640">
    <property type="term" value="P:killing of cells of another organism"/>
    <property type="evidence" value="ECO:0007669"/>
    <property type="project" value="UniProtKB-KW"/>
</dbReference>
<dbReference type="Pfam" id="PF25052">
    <property type="entry name" value="AtDEF-like"/>
    <property type="match status" value="1"/>
</dbReference>
<evidence type="ECO:0000256" key="2">
    <source>
        <dbReference type="ARBA" id="ARBA00022529"/>
    </source>
</evidence>
<evidence type="ECO:0000313" key="5">
    <source>
        <dbReference type="EMBL" id="CAL4987599.1"/>
    </source>
</evidence>
<proteinExistence type="inferred from homology"/>
<evidence type="ECO:0000256" key="3">
    <source>
        <dbReference type="ARBA" id="ARBA00022577"/>
    </source>
</evidence>
<keyword evidence="3" id="KW-0295">Fungicide</keyword>
<organism evidence="5 6">
    <name type="scientific">Urochloa decumbens</name>
    <dbReference type="NCBI Taxonomy" id="240449"/>
    <lineage>
        <taxon>Eukaryota</taxon>
        <taxon>Viridiplantae</taxon>
        <taxon>Streptophyta</taxon>
        <taxon>Embryophyta</taxon>
        <taxon>Tracheophyta</taxon>
        <taxon>Spermatophyta</taxon>
        <taxon>Magnoliopsida</taxon>
        <taxon>Liliopsida</taxon>
        <taxon>Poales</taxon>
        <taxon>Poaceae</taxon>
        <taxon>PACMAD clade</taxon>
        <taxon>Panicoideae</taxon>
        <taxon>Panicodae</taxon>
        <taxon>Paniceae</taxon>
        <taxon>Melinidinae</taxon>
        <taxon>Urochloa</taxon>
    </lineage>
</organism>
<sequence length="93" mass="10260">MAPVKSKAVRVVSLTAVLSLVLTTMSSTFLLSQGASSPLQQRPLLSCHLDKHCIIDETCWIYCRSKGYHGGKGAVCQRSYRPWVCCCLQDQAQ</sequence>
<accession>A0ABC9AYJ1</accession>
<keyword evidence="6" id="KW-1185">Reference proteome</keyword>
<reference evidence="5" key="1">
    <citation type="submission" date="2024-10" db="EMBL/GenBank/DDBJ databases">
        <authorList>
            <person name="Ryan C."/>
        </authorList>
    </citation>
    <scope>NUCLEOTIDE SEQUENCE [LARGE SCALE GENOMIC DNA]</scope>
</reference>
<dbReference type="InterPro" id="IPR010851">
    <property type="entry name" value="DEFL"/>
</dbReference>
<gene>
    <name evidence="5" type="ORF">URODEC1_LOCUS58888</name>
</gene>
<dbReference type="Proteomes" id="UP001497457">
    <property type="component" value="Chromosome 23rd"/>
</dbReference>
<name>A0ABC9AYJ1_9POAL</name>
<evidence type="ECO:0000313" key="6">
    <source>
        <dbReference type="Proteomes" id="UP001497457"/>
    </source>
</evidence>
<dbReference type="AlphaFoldDB" id="A0ABC9AYJ1"/>
<dbReference type="GO" id="GO:0050832">
    <property type="term" value="P:defense response to fungus"/>
    <property type="evidence" value="ECO:0007669"/>
    <property type="project" value="UniProtKB-KW"/>
</dbReference>
<dbReference type="EMBL" id="OZ075133">
    <property type="protein sequence ID" value="CAL4987599.1"/>
    <property type="molecule type" value="Genomic_DNA"/>
</dbReference>
<comment type="similarity">
    <text evidence="1">Belongs to the DEFL family.</text>
</comment>
<keyword evidence="2" id="KW-0929">Antimicrobial</keyword>
<evidence type="ECO:0000256" key="4">
    <source>
        <dbReference type="ARBA" id="ARBA00022821"/>
    </source>
</evidence>
<protein>
    <submittedName>
        <fullName evidence="5">Uncharacterized protein</fullName>
    </submittedName>
</protein>
<keyword evidence="4" id="KW-0611">Plant defense</keyword>
<evidence type="ECO:0000256" key="1">
    <source>
        <dbReference type="ARBA" id="ARBA00006722"/>
    </source>
</evidence>